<protein>
    <submittedName>
        <fullName evidence="2">Uncharacterized protein</fullName>
    </submittedName>
</protein>
<feature type="compositionally biased region" description="Low complexity" evidence="1">
    <location>
        <begin position="147"/>
        <end position="158"/>
    </location>
</feature>
<keyword evidence="3" id="KW-1185">Reference proteome</keyword>
<reference evidence="2 3" key="1">
    <citation type="submission" date="2018-04" db="EMBL/GenBank/DDBJ databases">
        <authorList>
            <person name="Zhang X."/>
            <person name="Yuan J."/>
            <person name="Li F."/>
            <person name="Xiang J."/>
        </authorList>
    </citation>
    <scope>NUCLEOTIDE SEQUENCE [LARGE SCALE GENOMIC DNA]</scope>
    <source>
        <tissue evidence="2">Muscle</tissue>
    </source>
</reference>
<gene>
    <name evidence="2" type="ORF">C7M84_015323</name>
</gene>
<organism evidence="2 3">
    <name type="scientific">Penaeus vannamei</name>
    <name type="common">Whiteleg shrimp</name>
    <name type="synonym">Litopenaeus vannamei</name>
    <dbReference type="NCBI Taxonomy" id="6689"/>
    <lineage>
        <taxon>Eukaryota</taxon>
        <taxon>Metazoa</taxon>
        <taxon>Ecdysozoa</taxon>
        <taxon>Arthropoda</taxon>
        <taxon>Crustacea</taxon>
        <taxon>Multicrustacea</taxon>
        <taxon>Malacostraca</taxon>
        <taxon>Eumalacostraca</taxon>
        <taxon>Eucarida</taxon>
        <taxon>Decapoda</taxon>
        <taxon>Dendrobranchiata</taxon>
        <taxon>Penaeoidea</taxon>
        <taxon>Penaeidae</taxon>
        <taxon>Penaeus</taxon>
    </lineage>
</organism>
<evidence type="ECO:0000256" key="1">
    <source>
        <dbReference type="SAM" id="MobiDB-lite"/>
    </source>
</evidence>
<feature type="region of interest" description="Disordered" evidence="1">
    <location>
        <begin position="350"/>
        <end position="403"/>
    </location>
</feature>
<dbReference type="Proteomes" id="UP000283509">
    <property type="component" value="Unassembled WGS sequence"/>
</dbReference>
<reference evidence="2 3" key="2">
    <citation type="submission" date="2019-01" db="EMBL/GenBank/DDBJ databases">
        <title>The decoding of complex shrimp genome reveals the adaptation for benthos swimmer, frequently molting mechanism and breeding impact on genome.</title>
        <authorList>
            <person name="Sun Y."/>
            <person name="Gao Y."/>
            <person name="Yu Y."/>
        </authorList>
    </citation>
    <scope>NUCLEOTIDE SEQUENCE [LARGE SCALE GENOMIC DNA]</scope>
    <source>
        <tissue evidence="2">Muscle</tissue>
    </source>
</reference>
<comment type="caution">
    <text evidence="2">The sequence shown here is derived from an EMBL/GenBank/DDBJ whole genome shotgun (WGS) entry which is preliminary data.</text>
</comment>
<proteinExistence type="predicted"/>
<dbReference type="AlphaFoldDB" id="A0A3R7PHH0"/>
<evidence type="ECO:0000313" key="2">
    <source>
        <dbReference type="EMBL" id="ROT66652.1"/>
    </source>
</evidence>
<accession>A0A3R7PHH0</accession>
<feature type="region of interest" description="Disordered" evidence="1">
    <location>
        <begin position="140"/>
        <end position="184"/>
    </location>
</feature>
<dbReference type="OrthoDB" id="6368911at2759"/>
<name>A0A3R7PHH0_PENVA</name>
<evidence type="ECO:0000313" key="3">
    <source>
        <dbReference type="Proteomes" id="UP000283509"/>
    </source>
</evidence>
<sequence length="403" mass="43751">MPHFKIKLEDAVRAVSQAIATVLKYSSNATFISTCLSRLQASSPAEAEHRVALHLWSILHRHQGASIPLEIAHELTMVPLCQDQLSVRLFTCRDDDAATEERQGSGQGNDSPADLFMDDGRDDLLFKLATSDLRMHSAGGTTAAHVAPQSQASPGASALNAQDAHTPVSPPLLQSHRPRGNGEQSLLSDDVLIVEQADKEGAAGPPSPDEDKEEILRGGIAHDSQDLLQDVSALGSSWGSLSARVLCDPTPSEPSLQFSRLDCLEESQLMADFSPEEEEDFTAADGCDLEPYCQSDSKERIDQALFLLSQTPTPSAQEEAYANTKRLMERALADLSECMAEDDPAARKNPWWCPLPSQQVEPQPPLPDMGNSSISLNTTKESESVSILRDLDKTKPSGCYRHS</sequence>
<feature type="compositionally biased region" description="Polar residues" evidence="1">
    <location>
        <begin position="370"/>
        <end position="379"/>
    </location>
</feature>
<dbReference type="EMBL" id="QCYY01002913">
    <property type="protein sequence ID" value="ROT66652.1"/>
    <property type="molecule type" value="Genomic_DNA"/>
</dbReference>